<evidence type="ECO:0000259" key="1">
    <source>
        <dbReference type="Pfam" id="PF18765"/>
    </source>
</evidence>
<dbReference type="Gene3D" id="3.30.460.10">
    <property type="entry name" value="Beta Polymerase, domain 2"/>
    <property type="match status" value="1"/>
</dbReference>
<feature type="domain" description="Polymerase beta nucleotidyltransferase" evidence="1">
    <location>
        <begin position="12"/>
        <end position="59"/>
    </location>
</feature>
<gene>
    <name evidence="2" type="ORF">FM038_015470</name>
</gene>
<proteinExistence type="predicted"/>
<keyword evidence="3" id="KW-1185">Reference proteome</keyword>
<evidence type="ECO:0000313" key="2">
    <source>
        <dbReference type="EMBL" id="QPG58657.1"/>
    </source>
</evidence>
<dbReference type="CDD" id="cd05403">
    <property type="entry name" value="NT_KNTase_like"/>
    <property type="match status" value="1"/>
</dbReference>
<evidence type="ECO:0000313" key="3">
    <source>
        <dbReference type="Proteomes" id="UP000316416"/>
    </source>
</evidence>
<organism evidence="2 3">
    <name type="scientific">Shewanella eurypsychrophilus</name>
    <dbReference type="NCBI Taxonomy" id="2593656"/>
    <lineage>
        <taxon>Bacteria</taxon>
        <taxon>Pseudomonadati</taxon>
        <taxon>Pseudomonadota</taxon>
        <taxon>Gammaproteobacteria</taxon>
        <taxon>Alteromonadales</taxon>
        <taxon>Shewanellaceae</taxon>
        <taxon>Shewanella</taxon>
    </lineage>
</organism>
<dbReference type="InterPro" id="IPR043519">
    <property type="entry name" value="NT_sf"/>
</dbReference>
<dbReference type="EMBL" id="CP045503">
    <property type="protein sequence ID" value="QPG58657.1"/>
    <property type="molecule type" value="Genomic_DNA"/>
</dbReference>
<name>A0ABX6V7N3_9GAMM</name>
<accession>A0ABX6V7N3</accession>
<sequence>MFFAYGILTRVQINAIRTQLPNLKLIYMFGSYAGGEQHPEGDLDITMLPNKALDFISNLRTAAINK</sequence>
<protein>
    <submittedName>
        <fullName evidence="2">Nucleotidyltransferase domain-containing protein</fullName>
    </submittedName>
</protein>
<dbReference type="SUPFAM" id="SSF81301">
    <property type="entry name" value="Nucleotidyltransferase"/>
    <property type="match status" value="1"/>
</dbReference>
<dbReference type="Proteomes" id="UP000316416">
    <property type="component" value="Chromosome"/>
</dbReference>
<dbReference type="InterPro" id="IPR041633">
    <property type="entry name" value="Polbeta"/>
</dbReference>
<reference evidence="2" key="1">
    <citation type="submission" date="2021-07" db="EMBL/GenBank/DDBJ databases">
        <title>Shewanella sp. YLB-07 whole genome sequence.</title>
        <authorList>
            <person name="Yu L."/>
        </authorList>
    </citation>
    <scope>NUCLEOTIDE SEQUENCE</scope>
    <source>
        <strain evidence="2">YLB-08</strain>
    </source>
</reference>
<dbReference type="Pfam" id="PF18765">
    <property type="entry name" value="Polbeta"/>
    <property type="match status" value="1"/>
</dbReference>